<evidence type="ECO:0000256" key="1">
    <source>
        <dbReference type="ARBA" id="ARBA00004370"/>
    </source>
</evidence>
<sequence>MVRFDSIPSTLCCFQQIIFLMLISGAKAQFDFKQCELSKSCWFHPPDCMSSKSCVSGVEWEPRKTGVKFTLHSFVSDLTPNMPVWIGVGLSMNQKMDDDTVLECVHRSDGETRVRLSFNDITHNTVLHQASATLLSEQNVTFQDGALTCSALLSFTGRDKLGETEQFKVHDLSSQPYYLLFAKGNADPFTLDKYWHSIIDGSGFPWITDQTVSFCVNNCSQLRVEPSEALIVSRMLQTRMSRYWRYRVAVLHGAAMLLAWWVLGSNAIIIARYFKPLFPHKKLMGTAVWFQFHRDMMVAAVIIEVLAVIGIFWQAGWVFFECSYECTNDDFARKMHMVTGSWATIIAVLQPLVAIIRPSPDSNNRPIFNWAHWLLGMTAWCLASATFIMALPLGKTGLNRTFGHIPNFLMGFYIFTFCITNILSSSHSQRRVTKIGVSNMSMSIVNGPSTEAPEAEPTHSSTRLFAFFVHLIISLTVAITITVMLVKAMIF</sequence>
<reference evidence="8" key="2">
    <citation type="submission" date="2022-06" db="UniProtKB">
        <authorList>
            <consortium name="EnsemblMetazoa"/>
        </authorList>
    </citation>
    <scope>IDENTIFICATION</scope>
    <source>
        <strain evidence="8">PS312</strain>
    </source>
</reference>
<dbReference type="PROSITE" id="PS50836">
    <property type="entry name" value="DOMON"/>
    <property type="match status" value="1"/>
</dbReference>
<keyword evidence="7" id="KW-0472">Membrane</keyword>
<dbReference type="SMART" id="SM00665">
    <property type="entry name" value="B561"/>
    <property type="match status" value="1"/>
</dbReference>
<dbReference type="EnsemblMetazoa" id="PPA21574.1">
    <property type="protein sequence ID" value="PPA21574.1"/>
    <property type="gene ID" value="WBGene00111128"/>
</dbReference>
<evidence type="ECO:0000256" key="2">
    <source>
        <dbReference type="ARBA" id="ARBA00022448"/>
    </source>
</evidence>
<keyword evidence="9" id="KW-1185">Reference proteome</keyword>
<dbReference type="InterPro" id="IPR006593">
    <property type="entry name" value="Cyt_b561/ferric_Rdtase_TM"/>
</dbReference>
<accession>A0A8R1UDI7</accession>
<evidence type="ECO:0000313" key="8">
    <source>
        <dbReference type="EnsemblMetazoa" id="PPA21574.1"/>
    </source>
</evidence>
<dbReference type="InterPro" id="IPR005018">
    <property type="entry name" value="DOMON_domain"/>
</dbReference>
<dbReference type="OrthoDB" id="6372137at2759"/>
<dbReference type="CDD" id="cd08760">
    <property type="entry name" value="Cyt_b561_FRRS1_like"/>
    <property type="match status" value="1"/>
</dbReference>
<keyword evidence="3" id="KW-0812">Transmembrane</keyword>
<reference evidence="9" key="1">
    <citation type="journal article" date="2008" name="Nat. Genet.">
        <title>The Pristionchus pacificus genome provides a unique perspective on nematode lifestyle and parasitism.</title>
        <authorList>
            <person name="Dieterich C."/>
            <person name="Clifton S.W."/>
            <person name="Schuster L.N."/>
            <person name="Chinwalla A."/>
            <person name="Delehaunty K."/>
            <person name="Dinkelacker I."/>
            <person name="Fulton L."/>
            <person name="Fulton R."/>
            <person name="Godfrey J."/>
            <person name="Minx P."/>
            <person name="Mitreva M."/>
            <person name="Roeseler W."/>
            <person name="Tian H."/>
            <person name="Witte H."/>
            <person name="Yang S.P."/>
            <person name="Wilson R.K."/>
            <person name="Sommer R.J."/>
        </authorList>
    </citation>
    <scope>NUCLEOTIDE SEQUENCE [LARGE SCALE GENOMIC DNA]</scope>
    <source>
        <strain evidence="9">PS312</strain>
    </source>
</reference>
<keyword evidence="6" id="KW-1133">Transmembrane helix</keyword>
<organism evidence="8 9">
    <name type="scientific">Pristionchus pacificus</name>
    <name type="common">Parasitic nematode worm</name>
    <dbReference type="NCBI Taxonomy" id="54126"/>
    <lineage>
        <taxon>Eukaryota</taxon>
        <taxon>Metazoa</taxon>
        <taxon>Ecdysozoa</taxon>
        <taxon>Nematoda</taxon>
        <taxon>Chromadorea</taxon>
        <taxon>Rhabditida</taxon>
        <taxon>Rhabditina</taxon>
        <taxon>Diplogasteromorpha</taxon>
        <taxon>Diplogasteroidea</taxon>
        <taxon>Neodiplogasteridae</taxon>
        <taxon>Pristionchus</taxon>
    </lineage>
</organism>
<comment type="subcellular location">
    <subcellularLocation>
        <location evidence="1">Membrane</location>
    </subcellularLocation>
</comment>
<evidence type="ECO:0000256" key="5">
    <source>
        <dbReference type="ARBA" id="ARBA00022982"/>
    </source>
</evidence>
<dbReference type="PANTHER" id="PTHR23130">
    <property type="entry name" value="CYTOCHROME B561 AND DOMON DOMAIN-CONTAINING PROTEIN"/>
    <property type="match status" value="1"/>
</dbReference>
<protein>
    <submittedName>
        <fullName evidence="8">Uncharacterized protein</fullName>
    </submittedName>
</protein>
<keyword evidence="5" id="KW-0249">Electron transport</keyword>
<dbReference type="PANTHER" id="PTHR23130:SF171">
    <property type="entry name" value="OS01G0895300 PROTEIN"/>
    <property type="match status" value="1"/>
</dbReference>
<name>A0A2A6C4U5_PRIPA</name>
<evidence type="ECO:0000256" key="6">
    <source>
        <dbReference type="ARBA" id="ARBA00022989"/>
    </source>
</evidence>
<dbReference type="Proteomes" id="UP000005239">
    <property type="component" value="Unassembled WGS sequence"/>
</dbReference>
<dbReference type="GO" id="GO:0016020">
    <property type="term" value="C:membrane"/>
    <property type="evidence" value="ECO:0000318"/>
    <property type="project" value="GO_Central"/>
</dbReference>
<dbReference type="AlphaFoldDB" id="A0A2A6C4U5"/>
<gene>
    <name evidence="8" type="primary">WBGene00111128</name>
</gene>
<keyword evidence="2" id="KW-0813">Transport</keyword>
<accession>A0A2A6C4U5</accession>
<evidence type="ECO:0000256" key="3">
    <source>
        <dbReference type="ARBA" id="ARBA00022692"/>
    </source>
</evidence>
<proteinExistence type="predicted"/>
<evidence type="ECO:0000256" key="4">
    <source>
        <dbReference type="ARBA" id="ARBA00022729"/>
    </source>
</evidence>
<dbReference type="Gene3D" id="1.20.120.1770">
    <property type="match status" value="1"/>
</dbReference>
<keyword evidence="4" id="KW-0732">Signal</keyword>
<dbReference type="PROSITE" id="PS50939">
    <property type="entry name" value="CYTOCHROME_B561"/>
    <property type="match status" value="1"/>
</dbReference>
<evidence type="ECO:0000256" key="7">
    <source>
        <dbReference type="ARBA" id="ARBA00023136"/>
    </source>
</evidence>
<evidence type="ECO:0000313" key="9">
    <source>
        <dbReference type="Proteomes" id="UP000005239"/>
    </source>
</evidence>
<dbReference type="SMART" id="SM00664">
    <property type="entry name" value="DoH"/>
    <property type="match status" value="1"/>
</dbReference>